<dbReference type="AlphaFoldDB" id="N4UW45"/>
<evidence type="ECO:0000313" key="3">
    <source>
        <dbReference type="EMBL" id="ENH74380.1"/>
    </source>
</evidence>
<protein>
    <submittedName>
        <fullName evidence="3">Reticulocyte-binding protein 2 like protein a</fullName>
    </submittedName>
</protein>
<dbReference type="OrthoDB" id="5101876at2759"/>
<evidence type="ECO:0000313" key="4">
    <source>
        <dbReference type="Proteomes" id="UP000016928"/>
    </source>
</evidence>
<feature type="compositionally biased region" description="Polar residues" evidence="2">
    <location>
        <begin position="616"/>
        <end position="625"/>
    </location>
</feature>
<dbReference type="OMA" id="ASEMSTH"/>
<reference evidence="4" key="1">
    <citation type="submission" date="2012-09" db="EMBL/GenBank/DDBJ databases">
        <title>Genome sequencing and comparative transcriptomics of race 1 and race 4 of banana pathogen: Fusarium oxysporum f. sp. cubense.</title>
        <authorList>
            <person name="Fang X."/>
            <person name="Huang J."/>
        </authorList>
    </citation>
    <scope>NUCLEOTIDE SEQUENCE [LARGE SCALE GENOMIC DNA]</scope>
    <source>
        <strain evidence="4">race 1</strain>
    </source>
</reference>
<feature type="compositionally biased region" description="Polar residues" evidence="2">
    <location>
        <begin position="589"/>
        <end position="602"/>
    </location>
</feature>
<proteinExistence type="predicted"/>
<feature type="region of interest" description="Disordered" evidence="2">
    <location>
        <begin position="1"/>
        <end position="174"/>
    </location>
</feature>
<feature type="compositionally biased region" description="Polar residues" evidence="2">
    <location>
        <begin position="40"/>
        <end position="79"/>
    </location>
</feature>
<organism evidence="3 4">
    <name type="scientific">Fusarium oxysporum f. sp. cubense (strain race 1)</name>
    <name type="common">Panama disease fungus</name>
    <dbReference type="NCBI Taxonomy" id="1229664"/>
    <lineage>
        <taxon>Eukaryota</taxon>
        <taxon>Fungi</taxon>
        <taxon>Dikarya</taxon>
        <taxon>Ascomycota</taxon>
        <taxon>Pezizomycotina</taxon>
        <taxon>Sordariomycetes</taxon>
        <taxon>Hypocreomycetidae</taxon>
        <taxon>Hypocreales</taxon>
        <taxon>Nectriaceae</taxon>
        <taxon>Fusarium</taxon>
        <taxon>Fusarium oxysporum species complex</taxon>
    </lineage>
</organism>
<name>N4UW45_FUSC1</name>
<accession>N4UW45</accession>
<dbReference type="EMBL" id="KB730034">
    <property type="protein sequence ID" value="ENH74380.1"/>
    <property type="molecule type" value="Genomic_DNA"/>
</dbReference>
<dbReference type="STRING" id="1229664.N4UW45"/>
<evidence type="ECO:0000256" key="2">
    <source>
        <dbReference type="SAM" id="MobiDB-lite"/>
    </source>
</evidence>
<feature type="region of interest" description="Disordered" evidence="2">
    <location>
        <begin position="371"/>
        <end position="460"/>
    </location>
</feature>
<dbReference type="Proteomes" id="UP000016928">
    <property type="component" value="Unassembled WGS sequence"/>
</dbReference>
<feature type="coiled-coil region" evidence="1">
    <location>
        <begin position="184"/>
        <end position="291"/>
    </location>
</feature>
<keyword evidence="1" id="KW-0175">Coiled coil</keyword>
<dbReference type="HOGENOM" id="CLU_025886_0_0_1"/>
<feature type="compositionally biased region" description="Polar residues" evidence="2">
    <location>
        <begin position="91"/>
        <end position="104"/>
    </location>
</feature>
<feature type="compositionally biased region" description="Polar residues" evidence="2">
    <location>
        <begin position="148"/>
        <end position="169"/>
    </location>
</feature>
<dbReference type="VEuPathDB" id="FungiDB:FOC1_g10009788"/>
<feature type="compositionally biased region" description="Basic and acidic residues" evidence="2">
    <location>
        <begin position="116"/>
        <end position="128"/>
    </location>
</feature>
<gene>
    <name evidence="3" type="ORF">FOC1_g10009788</name>
</gene>
<reference evidence="4" key="2">
    <citation type="journal article" date="2014" name="PLoS ONE">
        <title>Genome and Transcriptome Analysis of the Fungal Pathogen Fusarium oxysporum f. sp. cubense Causing Banana Vascular Wilt Disease.</title>
        <authorList>
            <person name="Guo L."/>
            <person name="Han L."/>
            <person name="Yang L."/>
            <person name="Zeng H."/>
            <person name="Fan D."/>
            <person name="Zhu Y."/>
            <person name="Feng Y."/>
            <person name="Wang G."/>
            <person name="Peng C."/>
            <person name="Jiang X."/>
            <person name="Zhou D."/>
            <person name="Ni P."/>
            <person name="Liang C."/>
            <person name="Liu L."/>
            <person name="Wang J."/>
            <person name="Mao C."/>
            <person name="Fang X."/>
            <person name="Peng M."/>
            <person name="Huang J."/>
        </authorList>
    </citation>
    <scope>NUCLEOTIDE SEQUENCE [LARGE SCALE GENOMIC DNA]</scope>
    <source>
        <strain evidence="4">race 1</strain>
    </source>
</reference>
<feature type="region of interest" description="Disordered" evidence="2">
    <location>
        <begin position="565"/>
        <end position="632"/>
    </location>
</feature>
<sequence>MSRGKKGKQPQIHIHLNQSKSREPYTEPGPSETFEDESFVSPSPTVQPSIIHQKSQSRRSSSIPFHQSTSTYVGSSSRAPSPLGQPLTRRSFVSRSALPNNTSYRPAEASIPEGAIVDHGEYPVDNSKHPVVPDFLPSCRSEFPDTASEMSTHNNYYNQGATPGPSTRFPQRLRPADDPEIMQLKAELEAYRVIEEKSKAAEERRKKEEEIRKDTEAAFQLRWEALQKAQEDTKLEMERIKKEAEAAAWEREKIREQHQARVMESEIRTKIEVERKAEEQERKSREKLESEIEMRLKKKMMDKVDDLMRVVEQRLLTYPTVWTHQTGALGTESQKEGSYGQPETQLTSGYELPQTWQPSLNGYHTRNAACCTPTPSASPRTGYPPSNADLRHGGRPPSVPDAPDQFRYAEELSPQDSRFYRHNQPHFYPRPSSPSRGRTRNRSHGYNTGQSYQEEETRARMPTHTEFVQELAYAVNDILREQLFNEMIMCRDMDDRQRNRYSSSVRQGPVDPRVYSYAADRAAAIEAQRQRQGEREYQNELPRQFGPPQGMMNGQGHVFERPFPSPSIMPRNRHSSTGGTVNADRASESSKTQLSTYQTPPQSHGGAVLVNGKRPGTSTTASTLSIPGGKNGEFDQKLLPALEDERSKTFVNQSLEALPRDSKLEKQLSAASAYMGLKEA</sequence>
<evidence type="ECO:0000256" key="1">
    <source>
        <dbReference type="SAM" id="Coils"/>
    </source>
</evidence>